<dbReference type="Pfam" id="PF04264">
    <property type="entry name" value="YceI"/>
    <property type="match status" value="1"/>
</dbReference>
<dbReference type="Proteomes" id="UP000000383">
    <property type="component" value="Chromosome"/>
</dbReference>
<sequence precursor="true">MKKQVMAILISSLAMLSFAEATEYNSIQADKSSLAFVYKQMGVPIDGSFKKFAVQLNFDPAKLAAAKAVLDIDLASIDAGSDDANDEVTGKEWFNTKAFPHAKFESSTFKSLGANRYEVTGKMTIKGRSQTVSAPFTFNPQGLVDGAFVIKRADYAIGEGSWSDFGTVANEIQIKFHFLAKAK</sequence>
<protein>
    <submittedName>
        <fullName evidence="3">YceI family protein</fullName>
    </submittedName>
</protein>
<reference evidence="4" key="1">
    <citation type="submission" date="2010-05" db="EMBL/GenBank/DDBJ databases">
        <title>Complete sequence of Methylotenera sp. 301.</title>
        <authorList>
            <person name="Lucas S."/>
            <person name="Copeland A."/>
            <person name="Lapidus A."/>
            <person name="Cheng J.-F."/>
            <person name="Bruce D."/>
            <person name="Goodwin L."/>
            <person name="Pitluck S."/>
            <person name="Clum A."/>
            <person name="Land M."/>
            <person name="Hauser L."/>
            <person name="Kyrpides N."/>
            <person name="Ivanova N."/>
            <person name="Chistoservova L."/>
            <person name="Kalyuzhnaya M."/>
            <person name="Woyke T."/>
        </authorList>
    </citation>
    <scope>NUCLEOTIDE SEQUENCE [LARGE SCALE GENOMIC DNA]</scope>
    <source>
        <strain evidence="4">301</strain>
    </source>
</reference>
<dbReference type="STRING" id="666681.M301_2752"/>
<name>D7DP75_METV0</name>
<organism evidence="3 4">
    <name type="scientific">Methylotenera versatilis (strain 301)</name>
    <dbReference type="NCBI Taxonomy" id="666681"/>
    <lineage>
        <taxon>Bacteria</taxon>
        <taxon>Pseudomonadati</taxon>
        <taxon>Pseudomonadota</taxon>
        <taxon>Betaproteobacteria</taxon>
        <taxon>Nitrosomonadales</taxon>
        <taxon>Methylophilaceae</taxon>
        <taxon>Methylotenera</taxon>
    </lineage>
</organism>
<proteinExistence type="predicted"/>
<keyword evidence="4" id="KW-1185">Reference proteome</keyword>
<dbReference type="InterPro" id="IPR036761">
    <property type="entry name" value="TTHA0802/YceI-like_sf"/>
</dbReference>
<gene>
    <name evidence="3" type="ordered locus">M301_2752</name>
</gene>
<evidence type="ECO:0000259" key="2">
    <source>
        <dbReference type="SMART" id="SM00867"/>
    </source>
</evidence>
<feature type="signal peptide" evidence="1">
    <location>
        <begin position="1"/>
        <end position="21"/>
    </location>
</feature>
<dbReference type="OrthoDB" id="1247465at2"/>
<dbReference type="InterPro" id="IPR007372">
    <property type="entry name" value="Lipid/polyisoprenoid-bd_YceI"/>
</dbReference>
<evidence type="ECO:0000256" key="1">
    <source>
        <dbReference type="SAM" id="SignalP"/>
    </source>
</evidence>
<dbReference type="EMBL" id="CP002056">
    <property type="protein sequence ID" value="ADI31106.1"/>
    <property type="molecule type" value="Genomic_DNA"/>
</dbReference>
<dbReference type="PANTHER" id="PTHR34406">
    <property type="entry name" value="PROTEIN YCEI"/>
    <property type="match status" value="1"/>
</dbReference>
<feature type="domain" description="Lipid/polyisoprenoid-binding YceI-like" evidence="2">
    <location>
        <begin position="23"/>
        <end position="181"/>
    </location>
</feature>
<dbReference type="SMART" id="SM00867">
    <property type="entry name" value="YceI"/>
    <property type="match status" value="1"/>
</dbReference>
<dbReference type="eggNOG" id="COG2353">
    <property type="taxonomic scope" value="Bacteria"/>
</dbReference>
<dbReference type="SUPFAM" id="SSF101874">
    <property type="entry name" value="YceI-like"/>
    <property type="match status" value="1"/>
</dbReference>
<evidence type="ECO:0000313" key="3">
    <source>
        <dbReference type="EMBL" id="ADI31106.1"/>
    </source>
</evidence>
<dbReference type="AlphaFoldDB" id="D7DP75"/>
<feature type="chain" id="PRO_5003094802" evidence="1">
    <location>
        <begin position="22"/>
        <end position="183"/>
    </location>
</feature>
<dbReference type="HOGENOM" id="CLU_071003_5_1_4"/>
<reference evidence="3 4" key="2">
    <citation type="journal article" date="2011" name="J. Bacteriol.">
        <title>Genomes of three methylotrophs from a single niche uncover genetic and metabolic divergence of Methylophilaceae.</title>
        <authorList>
            <person name="Lapidus A."/>
            <person name="Clum A."/>
            <person name="Labutti K."/>
            <person name="Kaluzhnaya M.G."/>
            <person name="Lim S."/>
            <person name="Beck D.A."/>
            <person name="Glavina Del Rio T."/>
            <person name="Nolan M."/>
            <person name="Mavromatis K."/>
            <person name="Huntemann M."/>
            <person name="Lucas S."/>
            <person name="Lidstrom M.E."/>
            <person name="Ivanova N."/>
            <person name="Chistoserdova L."/>
        </authorList>
    </citation>
    <scope>NUCLEOTIDE SEQUENCE [LARGE SCALE GENOMIC DNA]</scope>
    <source>
        <strain evidence="3 4">301</strain>
    </source>
</reference>
<dbReference type="KEGG" id="meh:M301_2752"/>
<keyword evidence="1" id="KW-0732">Signal</keyword>
<accession>D7DP75</accession>
<dbReference type="Gene3D" id="2.40.128.110">
    <property type="entry name" value="Lipid/polyisoprenoid-binding, YceI-like"/>
    <property type="match status" value="1"/>
</dbReference>
<dbReference type="PANTHER" id="PTHR34406:SF1">
    <property type="entry name" value="PROTEIN YCEI"/>
    <property type="match status" value="1"/>
</dbReference>
<evidence type="ECO:0000313" key="4">
    <source>
        <dbReference type="Proteomes" id="UP000000383"/>
    </source>
</evidence>
<dbReference type="RefSeq" id="WP_013149411.1">
    <property type="nucleotide sequence ID" value="NC_014207.1"/>
</dbReference>